<feature type="compositionally biased region" description="Gly residues" evidence="10">
    <location>
        <begin position="117"/>
        <end position="133"/>
    </location>
</feature>
<evidence type="ECO:0000313" key="12">
    <source>
        <dbReference type="Proteomes" id="UP000509303"/>
    </source>
</evidence>
<dbReference type="PANTHER" id="PTHR43321">
    <property type="entry name" value="GLUTAMATE DECARBOXYLASE"/>
    <property type="match status" value="1"/>
</dbReference>
<feature type="region of interest" description="Disordered" evidence="10">
    <location>
        <begin position="115"/>
        <end position="144"/>
    </location>
</feature>
<dbReference type="GO" id="GO:0006538">
    <property type="term" value="P:L-glutamate catabolic process"/>
    <property type="evidence" value="ECO:0007669"/>
    <property type="project" value="TreeGrafter"/>
</dbReference>
<dbReference type="GO" id="GO:0030170">
    <property type="term" value="F:pyridoxal phosphate binding"/>
    <property type="evidence" value="ECO:0007669"/>
    <property type="project" value="InterPro"/>
</dbReference>
<dbReference type="GO" id="GO:0004351">
    <property type="term" value="F:glutamate decarboxylase activity"/>
    <property type="evidence" value="ECO:0007669"/>
    <property type="project" value="UniProtKB-EC"/>
</dbReference>
<keyword evidence="4 7" id="KW-0663">Pyridoxal phosphate</keyword>
<evidence type="ECO:0000256" key="1">
    <source>
        <dbReference type="ARBA" id="ARBA00001933"/>
    </source>
</evidence>
<dbReference type="AlphaFoldDB" id="A0A7H8NB73"/>
<dbReference type="EC" id="4.1.1.15" evidence="3 9"/>
<dbReference type="Proteomes" id="UP000509303">
    <property type="component" value="Chromosome"/>
</dbReference>
<dbReference type="Gene3D" id="4.10.280.50">
    <property type="match status" value="1"/>
</dbReference>
<dbReference type="GO" id="GO:0005829">
    <property type="term" value="C:cytosol"/>
    <property type="evidence" value="ECO:0007669"/>
    <property type="project" value="TreeGrafter"/>
</dbReference>
<dbReference type="InterPro" id="IPR015421">
    <property type="entry name" value="PyrdxlP-dep_Trfase_major"/>
</dbReference>
<comment type="cofactor">
    <cofactor evidence="1 7 8">
        <name>pyridoxal 5'-phosphate</name>
        <dbReference type="ChEBI" id="CHEBI:597326"/>
    </cofactor>
</comment>
<keyword evidence="5 8" id="KW-0456">Lyase</keyword>
<dbReference type="Pfam" id="PF00282">
    <property type="entry name" value="Pyridoxal_deC"/>
    <property type="match status" value="1"/>
</dbReference>
<dbReference type="FunFam" id="4.10.280.50:FF:000001">
    <property type="entry name" value="Glutamate decarboxylase"/>
    <property type="match status" value="1"/>
</dbReference>
<dbReference type="Gene3D" id="3.90.1150.160">
    <property type="match status" value="1"/>
</dbReference>
<dbReference type="Gene3D" id="3.40.640.10">
    <property type="entry name" value="Type I PLP-dependent aspartate aminotransferase-like (Major domain)"/>
    <property type="match status" value="1"/>
</dbReference>
<dbReference type="EMBL" id="CP054929">
    <property type="protein sequence ID" value="QKW50978.1"/>
    <property type="molecule type" value="Genomic_DNA"/>
</dbReference>
<feature type="modified residue" description="N6-(pyridoxal phosphate)lysine" evidence="7">
    <location>
        <position position="295"/>
    </location>
</feature>
<evidence type="ECO:0000256" key="3">
    <source>
        <dbReference type="ARBA" id="ARBA00012421"/>
    </source>
</evidence>
<evidence type="ECO:0000256" key="9">
    <source>
        <dbReference type="RuleBase" id="RU361171"/>
    </source>
</evidence>
<evidence type="ECO:0000313" key="11">
    <source>
        <dbReference type="EMBL" id="QKW50978.1"/>
    </source>
</evidence>
<comment type="catalytic activity">
    <reaction evidence="6 9">
        <text>L-glutamate + H(+) = 4-aminobutanoate + CO2</text>
        <dbReference type="Rhea" id="RHEA:17785"/>
        <dbReference type="ChEBI" id="CHEBI:15378"/>
        <dbReference type="ChEBI" id="CHEBI:16526"/>
        <dbReference type="ChEBI" id="CHEBI:29985"/>
        <dbReference type="ChEBI" id="CHEBI:59888"/>
        <dbReference type="EC" id="4.1.1.15"/>
    </reaction>
</comment>
<evidence type="ECO:0000256" key="7">
    <source>
        <dbReference type="PIRSR" id="PIRSR602129-50"/>
    </source>
</evidence>
<dbReference type="FunFam" id="3.40.640.10:FF:000017">
    <property type="entry name" value="Glutamate decarboxylase"/>
    <property type="match status" value="1"/>
</dbReference>
<evidence type="ECO:0000256" key="6">
    <source>
        <dbReference type="ARBA" id="ARBA00048868"/>
    </source>
</evidence>
<dbReference type="RefSeq" id="WP_176162702.1">
    <property type="nucleotide sequence ID" value="NZ_CP054929.1"/>
</dbReference>
<accession>A0A7H8NB73</accession>
<evidence type="ECO:0000256" key="8">
    <source>
        <dbReference type="RuleBase" id="RU000382"/>
    </source>
</evidence>
<dbReference type="PANTHER" id="PTHR43321:SF3">
    <property type="entry name" value="GLUTAMATE DECARBOXYLASE"/>
    <property type="match status" value="1"/>
</dbReference>
<evidence type="ECO:0000256" key="10">
    <source>
        <dbReference type="SAM" id="MobiDB-lite"/>
    </source>
</evidence>
<keyword evidence="9" id="KW-0210">Decarboxylase</keyword>
<evidence type="ECO:0000256" key="2">
    <source>
        <dbReference type="ARBA" id="ARBA00009533"/>
    </source>
</evidence>
<name>A0A7H8NB73_9ACTN</name>
<protein>
    <recommendedName>
        <fullName evidence="3 9">Glutamate decarboxylase</fullName>
        <ecNumber evidence="3 9">4.1.1.15</ecNumber>
    </recommendedName>
</protein>
<comment type="similarity">
    <text evidence="2 8">Belongs to the group II decarboxylase family.</text>
</comment>
<evidence type="ECO:0000256" key="5">
    <source>
        <dbReference type="ARBA" id="ARBA00023239"/>
    </source>
</evidence>
<dbReference type="SUPFAM" id="SSF53383">
    <property type="entry name" value="PLP-dependent transferases"/>
    <property type="match status" value="1"/>
</dbReference>
<dbReference type="InterPro" id="IPR015424">
    <property type="entry name" value="PyrdxlP-dep_Trfase"/>
</dbReference>
<evidence type="ECO:0000256" key="4">
    <source>
        <dbReference type="ARBA" id="ARBA00022898"/>
    </source>
</evidence>
<dbReference type="GO" id="GO:0004058">
    <property type="term" value="F:aromatic-L-amino-acid decarboxylase activity"/>
    <property type="evidence" value="ECO:0007669"/>
    <property type="project" value="UniProtKB-ARBA"/>
</dbReference>
<proteinExistence type="inferred from homology"/>
<reference evidence="11 12" key="1">
    <citation type="submission" date="2020-06" db="EMBL/GenBank/DDBJ databases">
        <title>Genome mining for natural products.</title>
        <authorList>
            <person name="Zhang B."/>
            <person name="Shi J."/>
            <person name="Ge H."/>
        </authorList>
    </citation>
    <scope>NUCLEOTIDE SEQUENCE [LARGE SCALE GENOMIC DNA]</scope>
    <source>
        <strain evidence="11 12">NA00687</strain>
    </source>
</reference>
<dbReference type="InterPro" id="IPR010107">
    <property type="entry name" value="Glutamate_decarboxylase"/>
</dbReference>
<keyword evidence="12" id="KW-1185">Reference proteome</keyword>
<dbReference type="InterPro" id="IPR002129">
    <property type="entry name" value="PyrdxlP-dep_de-COase"/>
</dbReference>
<organism evidence="11 12">
    <name type="scientific">Streptomyces buecherae</name>
    <dbReference type="NCBI Taxonomy" id="2763006"/>
    <lineage>
        <taxon>Bacteria</taxon>
        <taxon>Bacillati</taxon>
        <taxon>Actinomycetota</taxon>
        <taxon>Actinomycetes</taxon>
        <taxon>Kitasatosporales</taxon>
        <taxon>Streptomycetaceae</taxon>
        <taxon>Streptomyces</taxon>
    </lineage>
</organism>
<dbReference type="NCBIfam" id="TIGR01788">
    <property type="entry name" value="Glu-decarb-GAD"/>
    <property type="match status" value="1"/>
</dbReference>
<gene>
    <name evidence="11" type="ORF">HUT08_17155</name>
</gene>
<sequence>MALHRAKDTHAEADDPYADLFASPLSAHVLPKHRMPAEHAPPDVVYELLHSELLLDGNAAQNLATFCTTWTEPYVGRLMSECVDKNMVDKDEYPQTAAIEARCVSIIADLWHAPSGDGNGDGDSSGDGGGGVRPRGAVGCSTTGSSEAAMLGGLALKWRWRARRQARGEPVDRPNIVAGPVQVCWEKFARYFDVELRQVPLEPGATGMRAEQVAAYVDENTIGVVAILGVTFTCAYEPVAEIAAALDRIEAERGWDVPIHVDAASGGFVAPFLHPDLVWDFRLDRVASINASGHKYGLAPLGVGWALWRDADALPAELVFQVDYLGGDVPTFALNFSRPGGEVIAQYYAFLRLGRAGYRRVQQACADTARYLAAQVRQMGPFTLLYDGEGALPAVSYTLTDPRGAGFSLYDLSDQLRMRGWQVPAYPLPADRHDTVVHRVLIRHGVGRDEIALLADDLRQALRRLATGTPTDAERTGFHH</sequence>